<dbReference type="GO" id="GO:0010212">
    <property type="term" value="P:response to ionizing radiation"/>
    <property type="evidence" value="ECO:0007669"/>
    <property type="project" value="TreeGrafter"/>
</dbReference>
<dbReference type="GO" id="GO:0070876">
    <property type="term" value="C:SOSS complex"/>
    <property type="evidence" value="ECO:0007669"/>
    <property type="project" value="TreeGrafter"/>
</dbReference>
<dbReference type="VEuPathDB" id="TriTrypDB:LPMP_210440"/>
<protein>
    <submittedName>
        <fullName evidence="4">Argonaut-like protein, putative</fullName>
    </submittedName>
</protein>
<feature type="domain" description="Piwi" evidence="3">
    <location>
        <begin position="871"/>
        <end position="1190"/>
    </location>
</feature>
<dbReference type="KEGG" id="lpan:LPMP_210440"/>
<dbReference type="Proteomes" id="UP000063063">
    <property type="component" value="Chromosome 21"/>
</dbReference>
<dbReference type="SUPFAM" id="SSF53098">
    <property type="entry name" value="Ribonuclease H-like"/>
    <property type="match status" value="1"/>
</dbReference>
<organism evidence="4 5">
    <name type="scientific">Leishmania panamensis</name>
    <dbReference type="NCBI Taxonomy" id="5679"/>
    <lineage>
        <taxon>Eukaryota</taxon>
        <taxon>Discoba</taxon>
        <taxon>Euglenozoa</taxon>
        <taxon>Kinetoplastea</taxon>
        <taxon>Metakinetoplastina</taxon>
        <taxon>Trypanosomatida</taxon>
        <taxon>Trypanosomatidae</taxon>
        <taxon>Leishmaniinae</taxon>
        <taxon>Leishmania</taxon>
        <taxon>Leishmania guyanensis species complex</taxon>
    </lineage>
</organism>
<dbReference type="OrthoDB" id="272560at2759"/>
<dbReference type="Pfam" id="PF02171">
    <property type="entry name" value="Piwi"/>
    <property type="match status" value="1"/>
</dbReference>
<sequence>MWPLLRSSPVVASFTIIAPAAKGQSRYTVCSIARGAVAICVCLRYYHRYSNGQRSVTSVPAANGNGRWNHGRARSSSALPPQHQSKEQDGQLQPYCSQQRRGESLAAAKEPSAGLVNTCPTFWSQPVQHVAAATLKRHHTFERARDRKSRPLVRRNIRAEGVVSNLFPLHLHCTDASGPDRPRGAPVTRTHIYIYEVYVTRLTAPQRGGSAASGSSAVAAASGGAQASGLAPGERRVPPGQAWRAVERFLRHRYARAAAALLPPLVQVGSKVYAAAPLPANTLVLPNTYFDIGWKTAVLRLQRRCRFTELPPSELQMLLNKIVPEVARAAQQEQRRKMGTPTDFIEVVQGKTGKLACTTQGVSAGGLRMYRGVLVQAVFVDNSAALDTNTADTREDQVVGETRTSSPVSTTAGSVSGTKPPIDSSPCPIATRHLGDTPVGLTDAAAAVHFQVVTFLRAFTYHGTSAESYRIRDASGVYLASLWAPTQPRSLAVGAVYAAAPVRIREFAERGSARLIEFLSDTTLTLISASTITAPTSLGSGSGATPEASRLPGQPCLKIDTKGTVASEVSLWEEVLQHFGHGLYDEAAQQRIRKSVQGIPVVISYSLRQSIVRDVRFDSDVLLGAAAADTRFLAAENGKGRLEGAPFPSPASPKDDDAAAGGQASEHLGTPMLCVREPRLLPLMPYLDSQQPCAVLTDHTIVPLQVLHCCFDPRMRGWQETGVSVLSLLPQQRVEMLNSIHTLLAAGLQRWGIGLAASPYRTKALSLLPAPMKCVVPQRKPAAGLAKPTAATFPTTIAVIGVTGPRCTAEQSRRIRLTAQHLAQYFRTGFVSTVADESAAVQYVHEQLMHTLAATAGPPSQPTASLKDPDTSVILVTNEMGTRATRWLKVECMCRGVHFIAIPASSNPKRLNLVGAQLRQRIATQFELNPLRGIDLRGELPVLGRRHVLILGVDSCHTNTHSVGAIVGILSTPAGNSLLSFFWRHDARGREAQHVAKHFRGILANAVALSGRVDEVVVFQDGDVFSELVGLKEVLTAQVPTCGLTFMCLHKRCNVRFMHASPGQDGSIATQRHASAVAGKSGDCEEAEGCSGDNVFHNIVKGVVIPALTTVPLDHQPAANSFYLQTHESCMSTTRIVQYTVHHVSPSLDVADVQHIANIMANVLAPQATKLPMATRCAHRLADQAERLLDAVPQLTADMIPRPLCNRLWFL</sequence>
<dbReference type="GO" id="GO:0044818">
    <property type="term" value="P:mitotic G2/M transition checkpoint"/>
    <property type="evidence" value="ECO:0007669"/>
    <property type="project" value="TreeGrafter"/>
</dbReference>
<dbReference type="InterPro" id="IPR036397">
    <property type="entry name" value="RNaseH_sf"/>
</dbReference>
<dbReference type="InterPro" id="IPR051231">
    <property type="entry name" value="SOSS-B"/>
</dbReference>
<proteinExistence type="predicted"/>
<dbReference type="FunFam" id="3.30.420.10:FF:000201">
    <property type="entry name" value="Piwi-like protein 1"/>
    <property type="match status" value="1"/>
</dbReference>
<accession>A0A088RQK7</accession>
<feature type="compositionally biased region" description="Polar residues" evidence="2">
    <location>
        <begin position="74"/>
        <end position="83"/>
    </location>
</feature>
<dbReference type="PANTHER" id="PTHR13356">
    <property type="entry name" value="OB FOLD NUCLEIC ACID BINDING PROTEIN-RELATED"/>
    <property type="match status" value="1"/>
</dbReference>
<dbReference type="EMBL" id="CP009390">
    <property type="protein sequence ID" value="AIN98125.1"/>
    <property type="molecule type" value="Genomic_DNA"/>
</dbReference>
<dbReference type="InterPro" id="IPR012337">
    <property type="entry name" value="RNaseH-like_sf"/>
</dbReference>
<evidence type="ECO:0000259" key="3">
    <source>
        <dbReference type="SMART" id="SM00950"/>
    </source>
</evidence>
<dbReference type="InterPro" id="IPR003165">
    <property type="entry name" value="Piwi"/>
</dbReference>
<evidence type="ECO:0000313" key="4">
    <source>
        <dbReference type="EMBL" id="AIN98125.1"/>
    </source>
</evidence>
<dbReference type="VEuPathDB" id="TriTrypDB:LPAL13_210009000"/>
<feature type="region of interest" description="Disordered" evidence="2">
    <location>
        <begin position="56"/>
        <end position="94"/>
    </location>
</feature>
<dbReference type="GO" id="GO:0000724">
    <property type="term" value="P:double-strand break repair via homologous recombination"/>
    <property type="evidence" value="ECO:0007669"/>
    <property type="project" value="TreeGrafter"/>
</dbReference>
<dbReference type="Gene3D" id="3.30.420.10">
    <property type="entry name" value="Ribonuclease H-like superfamily/Ribonuclease H"/>
    <property type="match status" value="1"/>
</dbReference>
<feature type="compositionally biased region" description="Polar residues" evidence="2">
    <location>
        <begin position="402"/>
        <end position="417"/>
    </location>
</feature>
<dbReference type="GeneID" id="22574866"/>
<dbReference type="AlphaFoldDB" id="A0A088RQK7"/>
<dbReference type="PANTHER" id="PTHR13356:SF0">
    <property type="entry name" value="SOSS COMPLEX SUBUNIT B HOMOLOG"/>
    <property type="match status" value="1"/>
</dbReference>
<evidence type="ECO:0000313" key="5">
    <source>
        <dbReference type="Proteomes" id="UP000063063"/>
    </source>
</evidence>
<keyword evidence="5" id="KW-1185">Reference proteome</keyword>
<dbReference type="RefSeq" id="XP_010698832.1">
    <property type="nucleotide sequence ID" value="XM_010700530.1"/>
</dbReference>
<evidence type="ECO:0000256" key="2">
    <source>
        <dbReference type="SAM" id="MobiDB-lite"/>
    </source>
</evidence>
<keyword evidence="1" id="KW-0238">DNA-binding</keyword>
<dbReference type="GO" id="GO:0003677">
    <property type="term" value="F:DNA binding"/>
    <property type="evidence" value="ECO:0007669"/>
    <property type="project" value="UniProtKB-KW"/>
</dbReference>
<feature type="region of interest" description="Disordered" evidence="2">
    <location>
        <begin position="394"/>
        <end position="423"/>
    </location>
</feature>
<dbReference type="eggNOG" id="ENOG502QUH8">
    <property type="taxonomic scope" value="Eukaryota"/>
</dbReference>
<evidence type="ECO:0000256" key="1">
    <source>
        <dbReference type="ARBA" id="ARBA00023125"/>
    </source>
</evidence>
<dbReference type="SMART" id="SM00950">
    <property type="entry name" value="Piwi"/>
    <property type="match status" value="1"/>
</dbReference>
<feature type="region of interest" description="Disordered" evidence="2">
    <location>
        <begin position="639"/>
        <end position="663"/>
    </location>
</feature>
<gene>
    <name evidence="4" type="ORF">LPMP_210440</name>
</gene>
<name>A0A088RQK7_LEIPA</name>
<reference evidence="4 5" key="1">
    <citation type="journal article" date="2015" name="Sci. Rep.">
        <title>The genome of Leishmania panamensis: insights into genomics of the L. (Viannia) subgenus.</title>
        <authorList>
            <person name="Llanes A."/>
            <person name="Restrepo C.M."/>
            <person name="Vecchio G.D."/>
            <person name="Anguizola F.J."/>
            <person name="Lleonart R."/>
        </authorList>
    </citation>
    <scope>NUCLEOTIDE SEQUENCE [LARGE SCALE GENOMIC DNA]</scope>
    <source>
        <strain evidence="4 5">MHOM/PA/94/PSC-1</strain>
    </source>
</reference>